<accession>A0AAC8ZNC0</accession>
<reference evidence="2 3" key="1">
    <citation type="journal article" date="2014" name="Genome Announc.">
        <title>Comparative Genome Analysis of Two Isolates of the Fish Pathogen Piscirickettsia salmonis from Different Hosts Reveals Major Differences in Virulence-Associated Secretion Systems.</title>
        <authorList>
            <person name="Bohle H."/>
            <person name="Henriquez P."/>
            <person name="Grothusen H."/>
            <person name="Navas E."/>
            <person name="Sandoval A."/>
            <person name="Bustamante F."/>
            <person name="Bustos P."/>
            <person name="Mancilla M."/>
        </authorList>
    </citation>
    <scope>NUCLEOTIDE SEQUENCE [LARGE SCALE GENOMIC DNA]</scope>
    <source>
        <strain evidence="3">B1-32597</strain>
    </source>
</reference>
<dbReference type="RefSeq" id="WP_230382422.1">
    <property type="nucleotide sequence ID" value="NZ_CP012508.1"/>
</dbReference>
<feature type="region of interest" description="Disordered" evidence="1">
    <location>
        <begin position="294"/>
        <end position="325"/>
    </location>
</feature>
<organism evidence="2 3">
    <name type="scientific">Piscirickettsia salmonis</name>
    <dbReference type="NCBI Taxonomy" id="1238"/>
    <lineage>
        <taxon>Bacteria</taxon>
        <taxon>Pseudomonadati</taxon>
        <taxon>Pseudomonadota</taxon>
        <taxon>Gammaproteobacteria</taxon>
        <taxon>Thiotrichales</taxon>
        <taxon>Piscirickettsiaceae</taxon>
        <taxon>Piscirickettsia</taxon>
    </lineage>
</organism>
<dbReference type="AlphaFoldDB" id="A0AAC8ZNC0"/>
<dbReference type="EMBL" id="CP012508">
    <property type="protein sequence ID" value="ALB21646.1"/>
    <property type="molecule type" value="Genomic_DNA"/>
</dbReference>
<protein>
    <submittedName>
        <fullName evidence="2">Phage protein</fullName>
    </submittedName>
</protein>
<gene>
    <name evidence="2" type="ORF">KU39_462</name>
</gene>
<evidence type="ECO:0000256" key="1">
    <source>
        <dbReference type="SAM" id="MobiDB-lite"/>
    </source>
</evidence>
<evidence type="ECO:0000313" key="2">
    <source>
        <dbReference type="EMBL" id="ALB21646.1"/>
    </source>
</evidence>
<dbReference type="Proteomes" id="UP000029558">
    <property type="component" value="Chromosome"/>
</dbReference>
<sequence length="325" mass="37464">MSTPKHPSYKSNMTPVVAAIGEMHFAGLTLPETWFNVITTVNAKPDIDAILILAEIISWYRPIESRCPDSGRLIGYKRRFPLHKLQRSYKELGDKFAISSKRTADAISRLVAMGLITLEVQVEGVKNKQVERLFFEPVPSTIHHISCHTQTMPEYIYRTPKSAEELDLKAPKPQKKASSIAFDTFWEAYPDGFRDSRSTMFNLWQRRGLESDSEHIIRDVLTRKAKDGNWADHIIPRMQTYINQRRWEADIAPIIPQNSFNNRITPRVTNPLSQSYYHEQQQMAGLTETAHNKEPFKKPYLNNASENSDNHDGELYEPGIDYEEK</sequence>
<name>A0AAC8ZNC0_PISSA</name>
<proteinExistence type="predicted"/>
<evidence type="ECO:0000313" key="3">
    <source>
        <dbReference type="Proteomes" id="UP000029558"/>
    </source>
</evidence>